<dbReference type="PANTHER" id="PTHR34126">
    <property type="entry name" value="PEROXISOME BIOGENESIS PROTEIN 22"/>
    <property type="match status" value="1"/>
</dbReference>
<evidence type="ECO:0000256" key="1">
    <source>
        <dbReference type="SAM" id="Phobius"/>
    </source>
</evidence>
<dbReference type="InterPro" id="IPR037485">
    <property type="entry name" value="PEX22"/>
</dbReference>
<evidence type="ECO:0000313" key="2">
    <source>
        <dbReference type="EMBL" id="KAG1315677.1"/>
    </source>
</evidence>
<dbReference type="EMBL" id="JAANQT010000028">
    <property type="protein sequence ID" value="KAG1315677.1"/>
    <property type="molecule type" value="Genomic_DNA"/>
</dbReference>
<keyword evidence="3" id="KW-1185">Reference proteome</keyword>
<organism evidence="2 3">
    <name type="scientific">Rhizopus oryzae</name>
    <name type="common">Mucormycosis agent</name>
    <name type="synonym">Rhizopus arrhizus var. delemar</name>
    <dbReference type="NCBI Taxonomy" id="64495"/>
    <lineage>
        <taxon>Eukaryota</taxon>
        <taxon>Fungi</taxon>
        <taxon>Fungi incertae sedis</taxon>
        <taxon>Mucoromycota</taxon>
        <taxon>Mucoromycotina</taxon>
        <taxon>Mucoromycetes</taxon>
        <taxon>Mucorales</taxon>
        <taxon>Mucorineae</taxon>
        <taxon>Rhizopodaceae</taxon>
        <taxon>Rhizopus</taxon>
    </lineage>
</organism>
<gene>
    <name evidence="2" type="ORF">G6F64_000465</name>
</gene>
<sequence length="257" mass="29574">MLLATKSVPKKWIFVKLMSYPSFITLLLSIITYWYKTYKQQAKRVELKRSNLSLDNLRQTSHRALLTPPPSPSSTEFSFTSGKVSARGSKWSTKLMEGVMSAAGIKRKMTISLKNTVLWNPSRDVNTPNHAFHENTIPLLIKWSSSFDIYVIAHTTTPQDKDQIETLLNNSNLFNFIDSRKVLYCSSEQGKLHLIQQIEPSVHIEGGWELEDGSDVVQRLEDTRVIWILPNQKKRELYQHFDIEITDHVLNTSIARI</sequence>
<reference evidence="2" key="1">
    <citation type="journal article" date="2020" name="Microb. Genom.">
        <title>Genetic diversity of clinical and environmental Mucorales isolates obtained from an investigation of mucormycosis cases among solid organ transplant recipients.</title>
        <authorList>
            <person name="Nguyen M.H."/>
            <person name="Kaul D."/>
            <person name="Muto C."/>
            <person name="Cheng S.J."/>
            <person name="Richter R.A."/>
            <person name="Bruno V.M."/>
            <person name="Liu G."/>
            <person name="Beyhan S."/>
            <person name="Sundermann A.J."/>
            <person name="Mounaud S."/>
            <person name="Pasculle A.W."/>
            <person name="Nierman W.C."/>
            <person name="Driscoll E."/>
            <person name="Cumbie R."/>
            <person name="Clancy C.J."/>
            <person name="Dupont C.L."/>
        </authorList>
    </citation>
    <scope>NUCLEOTIDE SEQUENCE</scope>
    <source>
        <strain evidence="2">GL11</strain>
    </source>
</reference>
<accession>A0A9P6XKH3</accession>
<proteinExistence type="predicted"/>
<dbReference type="OrthoDB" id="77656at2759"/>
<keyword evidence="1" id="KW-1133">Transmembrane helix</keyword>
<evidence type="ECO:0000313" key="3">
    <source>
        <dbReference type="Proteomes" id="UP000716291"/>
    </source>
</evidence>
<keyword evidence="1" id="KW-0812">Transmembrane</keyword>
<keyword evidence="1" id="KW-0472">Membrane</keyword>
<dbReference type="GO" id="GO:0007031">
    <property type="term" value="P:peroxisome organization"/>
    <property type="evidence" value="ECO:0007669"/>
    <property type="project" value="InterPro"/>
</dbReference>
<protein>
    <submittedName>
        <fullName evidence="2">Uncharacterized protein</fullName>
    </submittedName>
</protein>
<dbReference type="Proteomes" id="UP000716291">
    <property type="component" value="Unassembled WGS sequence"/>
</dbReference>
<dbReference type="AlphaFoldDB" id="A0A9P6XKH3"/>
<comment type="caution">
    <text evidence="2">The sequence shown here is derived from an EMBL/GenBank/DDBJ whole genome shotgun (WGS) entry which is preliminary data.</text>
</comment>
<name>A0A9P6XKH3_RHIOR</name>
<dbReference type="Pfam" id="PF22978">
    <property type="entry name" value="HAD_Pex22"/>
    <property type="match status" value="1"/>
</dbReference>
<feature type="transmembrane region" description="Helical" evidence="1">
    <location>
        <begin position="12"/>
        <end position="35"/>
    </location>
</feature>
<dbReference type="PANTHER" id="PTHR34126:SF1">
    <property type="entry name" value="PEROXISOME BIOGENESIS PROTEIN 22"/>
    <property type="match status" value="1"/>
</dbReference>